<dbReference type="EMBL" id="WOWS01000007">
    <property type="protein sequence ID" value="MUU79678.1"/>
    <property type="molecule type" value="Genomic_DNA"/>
</dbReference>
<feature type="domain" description="Alanine dehydrogenase/pyridine nucleotide transhydrogenase NAD(H)-binding" evidence="12">
    <location>
        <begin position="163"/>
        <end position="338"/>
    </location>
</feature>
<evidence type="ECO:0000256" key="7">
    <source>
        <dbReference type="ARBA" id="ARBA00023157"/>
    </source>
</evidence>
<dbReference type="InterPro" id="IPR007698">
    <property type="entry name" value="AlaDH/PNT_NAD(H)-bd"/>
</dbReference>
<dbReference type="Pfam" id="PF05222">
    <property type="entry name" value="AlaDh_PNT_N"/>
    <property type="match status" value="1"/>
</dbReference>
<evidence type="ECO:0000256" key="11">
    <source>
        <dbReference type="PIRSR" id="PIRSR018250-3"/>
    </source>
</evidence>
<comment type="caution">
    <text evidence="14">The sequence shown here is derived from an EMBL/GenBank/DDBJ whole genome shotgun (WGS) entry which is preliminary data.</text>
</comment>
<accession>A0A6L6UBS2</accession>
<dbReference type="InterPro" id="IPR007886">
    <property type="entry name" value="AlaDH/PNT_N"/>
</dbReference>
<feature type="binding site" evidence="11">
    <location>
        <position position="223"/>
    </location>
    <ligand>
        <name>NAD(+)</name>
        <dbReference type="ChEBI" id="CHEBI:57540"/>
    </ligand>
</feature>
<gene>
    <name evidence="14" type="ORF">GN138_14595</name>
</gene>
<dbReference type="InterPro" id="IPR027281">
    <property type="entry name" value="Lys1"/>
</dbReference>
<keyword evidence="7" id="KW-1015">Disulfide bond</keyword>
<reference evidence="14 15" key="1">
    <citation type="submission" date="2019-12" db="EMBL/GenBank/DDBJ databases">
        <authorList>
            <person name="Li J."/>
        </authorList>
    </citation>
    <scope>NUCLEOTIDE SEQUENCE [LARGE SCALE GENOMIC DNA]</scope>
    <source>
        <strain evidence="14 15">HL2-2</strain>
    </source>
</reference>
<keyword evidence="5" id="KW-0028">Amino-acid biosynthesis</keyword>
<comment type="subunit">
    <text evidence="2">Monomer.</text>
</comment>
<dbReference type="UniPathway" id="UPA00033">
    <property type="reaction ID" value="UER00034"/>
</dbReference>
<dbReference type="GO" id="GO:0019878">
    <property type="term" value="P:lysine biosynthetic process via aminoadipic acid"/>
    <property type="evidence" value="ECO:0007669"/>
    <property type="project" value="UniProtKB-UniPathway"/>
</dbReference>
<protein>
    <recommendedName>
        <fullName evidence="4">Saccharopine dehydrogenase [NAD(+), L-lysine-forming]</fullName>
        <ecNumber evidence="3">1.5.1.7</ecNumber>
    </recommendedName>
    <alternativeName>
        <fullName evidence="8">Lysine--2-oxoglutarate reductase</fullName>
    </alternativeName>
</protein>
<evidence type="ECO:0000256" key="10">
    <source>
        <dbReference type="PIRSR" id="PIRSR018250-1"/>
    </source>
</evidence>
<dbReference type="Gene3D" id="3.40.50.720">
    <property type="entry name" value="NAD(P)-binding Rossmann-like Domain"/>
    <property type="match status" value="2"/>
</dbReference>
<sequence length="400" mass="45460">MTFAIIKERKNPPDRRVVFSPQHLAEARAQFPEATFVVESSDIRIFPDEAYAKLGFEVLQDVSHADVMIGVKEVPIENLIPNKKYFYFSHTIKKQPYNRKLLIAMLEKNIEMFDHETIVKEDNARLIGFGRYAGLVGAYNGFRALGLRDNLFTLPKVETLADLDEVKAELDKITIPNIKILLTGTGKVAYGAKEILDHLGIKQISDALYLTSQFTEPVYVMADVMEYAKRKDGKVGDRLKFYKDPTGYESNFMAYAKETDYFIAGHFYGNNAPYLFTREDAKHPDFRINLVADISCDIDGPVASTIRPSTIADPFYGYDAKTEKEVVFNAEDAITVMAVDNLPCELPKDASEGFGETFLKYVIPAFYNNDKDEVLKRAKITENGKLTERFSYLQDYIDEK</sequence>
<evidence type="ECO:0000256" key="5">
    <source>
        <dbReference type="ARBA" id="ARBA00022605"/>
    </source>
</evidence>
<dbReference type="SMART" id="SM01003">
    <property type="entry name" value="AlaDh_PNT_N"/>
    <property type="match status" value="1"/>
</dbReference>
<comment type="catalytic activity">
    <reaction evidence="9">
        <text>L-saccharopine + NAD(+) + H2O = L-lysine + 2-oxoglutarate + NADH + H(+)</text>
        <dbReference type="Rhea" id="RHEA:12440"/>
        <dbReference type="ChEBI" id="CHEBI:15377"/>
        <dbReference type="ChEBI" id="CHEBI:15378"/>
        <dbReference type="ChEBI" id="CHEBI:16810"/>
        <dbReference type="ChEBI" id="CHEBI:32551"/>
        <dbReference type="ChEBI" id="CHEBI:57540"/>
        <dbReference type="ChEBI" id="CHEBI:57945"/>
        <dbReference type="ChEBI" id="CHEBI:57951"/>
        <dbReference type="EC" id="1.5.1.7"/>
    </reaction>
</comment>
<evidence type="ECO:0000259" key="13">
    <source>
        <dbReference type="SMART" id="SM01003"/>
    </source>
</evidence>
<evidence type="ECO:0000256" key="8">
    <source>
        <dbReference type="ARBA" id="ARBA00033228"/>
    </source>
</evidence>
<evidence type="ECO:0000256" key="4">
    <source>
        <dbReference type="ARBA" id="ARBA00021221"/>
    </source>
</evidence>
<comment type="pathway">
    <text evidence="1">Amino-acid biosynthesis; L-lysine biosynthesis via AAA pathway; L-lysine from L-alpha-aminoadipate (fungal route): step 3/3.</text>
</comment>
<dbReference type="SMART" id="SM01002">
    <property type="entry name" value="AlaDh_PNT_C"/>
    <property type="match status" value="1"/>
</dbReference>
<evidence type="ECO:0000313" key="15">
    <source>
        <dbReference type="Proteomes" id="UP000478208"/>
    </source>
</evidence>
<evidence type="ECO:0000259" key="12">
    <source>
        <dbReference type="SMART" id="SM01002"/>
    </source>
</evidence>
<dbReference type="EC" id="1.5.1.7" evidence="3"/>
<evidence type="ECO:0000256" key="6">
    <source>
        <dbReference type="ARBA" id="ARBA00023002"/>
    </source>
</evidence>
<dbReference type="PANTHER" id="PTHR11133:SF22">
    <property type="entry name" value="ALPHA-AMINOADIPIC SEMIALDEHYDE SYNTHASE, MITOCHONDRIAL"/>
    <property type="match status" value="1"/>
</dbReference>
<dbReference type="PANTHER" id="PTHR11133">
    <property type="entry name" value="SACCHAROPINE DEHYDROGENASE"/>
    <property type="match status" value="1"/>
</dbReference>
<feature type="active site" description="Proton donor" evidence="10">
    <location>
        <position position="90"/>
    </location>
</feature>
<dbReference type="AlphaFoldDB" id="A0A6L6UBS2"/>
<evidence type="ECO:0000256" key="2">
    <source>
        <dbReference type="ARBA" id="ARBA00011245"/>
    </source>
</evidence>
<keyword evidence="6" id="KW-0560">Oxidoreductase</keyword>
<evidence type="ECO:0000256" key="1">
    <source>
        <dbReference type="ARBA" id="ARBA00004884"/>
    </source>
</evidence>
<organism evidence="14 15">
    <name type="scientific">Winogradskyella endarachnes</name>
    <dbReference type="NCBI Taxonomy" id="2681965"/>
    <lineage>
        <taxon>Bacteria</taxon>
        <taxon>Pseudomonadati</taxon>
        <taxon>Bacteroidota</taxon>
        <taxon>Flavobacteriia</taxon>
        <taxon>Flavobacteriales</taxon>
        <taxon>Flavobacteriaceae</taxon>
        <taxon>Winogradskyella</taxon>
    </lineage>
</organism>
<evidence type="ECO:0000313" key="14">
    <source>
        <dbReference type="EMBL" id="MUU79678.1"/>
    </source>
</evidence>
<proteinExistence type="predicted"/>
<evidence type="ECO:0000256" key="3">
    <source>
        <dbReference type="ARBA" id="ARBA00012847"/>
    </source>
</evidence>
<name>A0A6L6UBS2_9FLAO</name>
<evidence type="ECO:0000256" key="9">
    <source>
        <dbReference type="ARBA" id="ARBA00047860"/>
    </source>
</evidence>
<dbReference type="CDD" id="cd05199">
    <property type="entry name" value="SDH_like"/>
    <property type="match status" value="1"/>
</dbReference>
<dbReference type="PIRSF" id="PIRSF018250">
    <property type="entry name" value="Saccharopine_DH_Lys"/>
    <property type="match status" value="1"/>
</dbReference>
<keyword evidence="11" id="KW-0520">NAD</keyword>
<dbReference type="RefSeq" id="WP_157364738.1">
    <property type="nucleotide sequence ID" value="NZ_WOWS01000007.1"/>
</dbReference>
<dbReference type="InterPro" id="IPR051168">
    <property type="entry name" value="AASS"/>
</dbReference>
<keyword evidence="15" id="KW-1185">Reference proteome</keyword>
<dbReference type="SUPFAM" id="SSF52283">
    <property type="entry name" value="Formate/glycerate dehydrogenase catalytic domain-like"/>
    <property type="match status" value="1"/>
</dbReference>
<dbReference type="Proteomes" id="UP000478208">
    <property type="component" value="Unassembled WGS sequence"/>
</dbReference>
<feature type="domain" description="Alanine dehydrogenase/pyridine nucleotide transhydrogenase N-terminal" evidence="13">
    <location>
        <begin position="4"/>
        <end position="136"/>
    </location>
</feature>
<dbReference type="GO" id="GO:0004754">
    <property type="term" value="F:saccharopine dehydrogenase (NAD+, L-lysine-forming) activity"/>
    <property type="evidence" value="ECO:0007669"/>
    <property type="project" value="UniProtKB-EC"/>
</dbReference>
<feature type="active site" description="Proton acceptor" evidence="10">
    <location>
        <position position="72"/>
    </location>
</feature>